<dbReference type="Proteomes" id="UP000694240">
    <property type="component" value="Chromosome 3"/>
</dbReference>
<comment type="caution">
    <text evidence="1">The sequence shown here is derived from an EMBL/GenBank/DDBJ whole genome shotgun (WGS) entry which is preliminary data.</text>
</comment>
<dbReference type="EMBL" id="JAEFBK010000003">
    <property type="protein sequence ID" value="KAG7627516.1"/>
    <property type="molecule type" value="Genomic_DNA"/>
</dbReference>
<dbReference type="AlphaFoldDB" id="A0A8T2EW87"/>
<gene>
    <name evidence="1" type="ORF">ISN45_At03g038480</name>
</gene>
<organism evidence="1 2">
    <name type="scientific">Arabidopsis thaliana x Arabidopsis arenosa</name>
    <dbReference type="NCBI Taxonomy" id="1240361"/>
    <lineage>
        <taxon>Eukaryota</taxon>
        <taxon>Viridiplantae</taxon>
        <taxon>Streptophyta</taxon>
        <taxon>Embryophyta</taxon>
        <taxon>Tracheophyta</taxon>
        <taxon>Spermatophyta</taxon>
        <taxon>Magnoliopsida</taxon>
        <taxon>eudicotyledons</taxon>
        <taxon>Gunneridae</taxon>
        <taxon>Pentapetalae</taxon>
        <taxon>rosids</taxon>
        <taxon>malvids</taxon>
        <taxon>Brassicales</taxon>
        <taxon>Brassicaceae</taxon>
        <taxon>Camelineae</taxon>
        <taxon>Arabidopsis</taxon>
    </lineage>
</organism>
<keyword evidence="2" id="KW-1185">Reference proteome</keyword>
<evidence type="ECO:0000313" key="1">
    <source>
        <dbReference type="EMBL" id="KAG7627516.1"/>
    </source>
</evidence>
<sequence>MPWEMSKLSPKLKVHLSLSYGHLTSHKESFKDCLKVEIY</sequence>
<evidence type="ECO:0000313" key="2">
    <source>
        <dbReference type="Proteomes" id="UP000694240"/>
    </source>
</evidence>
<reference evidence="1 2" key="1">
    <citation type="submission" date="2020-12" db="EMBL/GenBank/DDBJ databases">
        <title>Concerted genomic and epigenomic changes stabilize Arabidopsis allopolyploids.</title>
        <authorList>
            <person name="Chen Z."/>
        </authorList>
    </citation>
    <scope>NUCLEOTIDE SEQUENCE [LARGE SCALE GENOMIC DNA]</scope>
    <source>
        <strain evidence="1">Allo738</strain>
        <tissue evidence="1">Leaf</tissue>
    </source>
</reference>
<proteinExistence type="predicted"/>
<accession>A0A8T2EW87</accession>
<name>A0A8T2EW87_9BRAS</name>
<protein>
    <submittedName>
        <fullName evidence="1">Uncharacterized protein</fullName>
    </submittedName>
</protein>